<protein>
    <recommendedName>
        <fullName evidence="18">Zinc finger protein</fullName>
    </recommendedName>
</protein>
<evidence type="ECO:0000256" key="6">
    <source>
        <dbReference type="ARBA" id="ARBA00023015"/>
    </source>
</evidence>
<keyword evidence="17" id="KW-1185">Reference proteome</keyword>
<feature type="domain" description="C2H2-type" evidence="13">
    <location>
        <begin position="773"/>
        <end position="800"/>
    </location>
</feature>
<dbReference type="SMART" id="SM00692">
    <property type="entry name" value="DM3"/>
    <property type="match status" value="1"/>
</dbReference>
<dbReference type="InterPro" id="IPR036236">
    <property type="entry name" value="Znf_C2H2_sf"/>
</dbReference>
<dbReference type="PROSITE" id="PS00028">
    <property type="entry name" value="ZINC_FINGER_C2H2_1"/>
    <property type="match status" value="12"/>
</dbReference>
<dbReference type="GO" id="GO:0000977">
    <property type="term" value="F:RNA polymerase II transcription regulatory region sequence-specific DNA binding"/>
    <property type="evidence" value="ECO:0007669"/>
    <property type="project" value="TreeGrafter"/>
</dbReference>
<feature type="binding site" evidence="12">
    <location>
        <position position="227"/>
    </location>
    <ligand>
        <name>Zn(2+)</name>
        <dbReference type="ChEBI" id="CHEBI:29105"/>
    </ligand>
</feature>
<dbReference type="PROSITE" id="PS51915">
    <property type="entry name" value="ZAD"/>
    <property type="match status" value="1"/>
</dbReference>
<dbReference type="SMART" id="SM00868">
    <property type="entry name" value="zf-AD"/>
    <property type="match status" value="2"/>
</dbReference>
<dbReference type="PANTHER" id="PTHR24381:SF393">
    <property type="entry name" value="CHROMATIN-LINKED ADAPTOR FOR MSL PROTEINS, ISOFORM B"/>
    <property type="match status" value="1"/>
</dbReference>
<dbReference type="FunFam" id="3.30.160.60:FF:001949">
    <property type="entry name" value="zinc finger protein 62 homolog isoform X2"/>
    <property type="match status" value="1"/>
</dbReference>
<evidence type="ECO:0000313" key="16">
    <source>
        <dbReference type="EMBL" id="KAK7872004.1"/>
    </source>
</evidence>
<evidence type="ECO:0000256" key="1">
    <source>
        <dbReference type="ARBA" id="ARBA00004123"/>
    </source>
</evidence>
<feature type="domain" description="C2H2-type" evidence="13">
    <location>
        <begin position="557"/>
        <end position="584"/>
    </location>
</feature>
<keyword evidence="6" id="KW-0805">Transcription regulation</keyword>
<dbReference type="SUPFAM" id="SSF57716">
    <property type="entry name" value="Glucocorticoid receptor-like (DNA-binding domain)"/>
    <property type="match status" value="2"/>
</dbReference>
<evidence type="ECO:0000256" key="11">
    <source>
        <dbReference type="PROSITE-ProRule" id="PRU00309"/>
    </source>
</evidence>
<feature type="domain" description="C2H2-type" evidence="13">
    <location>
        <begin position="913"/>
        <end position="940"/>
    </location>
</feature>
<dbReference type="Pfam" id="PF07776">
    <property type="entry name" value="zf-AD"/>
    <property type="match status" value="1"/>
</dbReference>
<dbReference type="Gene3D" id="3.30.160.60">
    <property type="entry name" value="Classic Zinc Finger"/>
    <property type="match status" value="13"/>
</dbReference>
<feature type="domain" description="C2H2-type" evidence="13">
    <location>
        <begin position="801"/>
        <end position="828"/>
    </location>
</feature>
<feature type="domain" description="C2H2-type" evidence="13">
    <location>
        <begin position="670"/>
        <end position="697"/>
    </location>
</feature>
<feature type="binding site" evidence="12">
    <location>
        <position position="273"/>
    </location>
    <ligand>
        <name>Zn(2+)</name>
        <dbReference type="ChEBI" id="CHEBI:29105"/>
    </ligand>
</feature>
<dbReference type="PROSITE" id="PS50157">
    <property type="entry name" value="ZINC_FINGER_C2H2_2"/>
    <property type="match status" value="12"/>
</dbReference>
<accession>A0AAN9WGD8</accession>
<dbReference type="Pfam" id="PF05485">
    <property type="entry name" value="THAP"/>
    <property type="match status" value="1"/>
</dbReference>
<evidence type="ECO:0000256" key="7">
    <source>
        <dbReference type="ARBA" id="ARBA00023125"/>
    </source>
</evidence>
<dbReference type="SMART" id="SM00355">
    <property type="entry name" value="ZnF_C2H2"/>
    <property type="match status" value="16"/>
</dbReference>
<dbReference type="Pfam" id="PF00096">
    <property type="entry name" value="zf-C2H2"/>
    <property type="match status" value="9"/>
</dbReference>
<feature type="domain" description="C2H2-type" evidence="13">
    <location>
        <begin position="885"/>
        <end position="912"/>
    </location>
</feature>
<feature type="binding site" evidence="12">
    <location>
        <position position="224"/>
    </location>
    <ligand>
        <name>Zn(2+)</name>
        <dbReference type="ChEBI" id="CHEBI:29105"/>
    </ligand>
</feature>
<dbReference type="SMART" id="SM00980">
    <property type="entry name" value="THAP"/>
    <property type="match status" value="1"/>
</dbReference>
<dbReference type="GO" id="GO:0008270">
    <property type="term" value="F:zinc ion binding"/>
    <property type="evidence" value="ECO:0007669"/>
    <property type="project" value="UniProtKB-UniRule"/>
</dbReference>
<sequence>MKIMLRNSAGEIFSMEVSPENSFQILKNKLHIDHEMNLDVNEINFKKRRVSETESQKHLDQLPDQNTFDFQSSHGDIEDQLSAETSKVLKCLVPECGLNQKDHPNKCFFVLPTNEERLHHWLLVCRRSDLIKNLKNIAHERYGICEDHFIGDHFLDNTKRTLKSEAIPTVFSCHENMFKNEFVYEDGIFGTNTLIKEELSDVSDGAVSEEHEDDILTESLNQLCRLCASHISDVVYIFNDTGQEQQIAKKINSCLPVTVKSTDPLPKQLCMSCVAKLNLCHEFAESCIEAENKLLRLNRRKCFISHSSSILKRVNLQNHNSNESLTAFSENEEKTKYAGHVHGDNSDSEDCRISHETVDMKKFDCPLCCGGSMMFKRDKSIIVNSSMLGNNQEKDLICNPTTPADDHLFSNNDSSETQNIWEGNNIEPADCDKSLEGSEDIREDDLVSTPHSDGQSKRLMFAGKMNCRICDDVFDNMELCISHAESHFETDFYPCNVCDLCFTSLLSFKSHCEKHHLESARSKNRASKRLTCNLCGKRFNSERTLSGHACGSSPRPFKCDECGKSFLTEVRLHFHQQIHQGGSSITCEHCGKMFSRENNLYDHVRLVHMREKAHCCDQCGKTFQLKARLIAHQRVHTGERPFECDICGGKFYDKATLKGHRLTHLDVKPFQCEKCGRCFARKTLFKQHTIAHLSEERKRPRTYSCRLCGGSVFSSYAKLIEHRKEVHPDAEMNEVDDSAQVSKPFKCEDCGKSFAYRVTLVAHRRNHTGELPFQCEFCSKRFSQKRSLILHRRIHTGEKPFVCMECGKRFVQSAHLYSHTRLHTGEKPYACEVCGEAFRLKDVRDAHQRKHTGERPFKCNVCGKAFRTSHSYYQHMWIHQGKKPYPCSYCGKAFRRSNGLKIHIRIHTGEKPHSCDICGRSFAQKQDMKKHRNLHGVGKL</sequence>
<evidence type="ECO:0000259" key="15">
    <source>
        <dbReference type="PROSITE" id="PS51915"/>
    </source>
</evidence>
<evidence type="ECO:0000256" key="4">
    <source>
        <dbReference type="ARBA" id="ARBA00022771"/>
    </source>
</evidence>
<dbReference type="GO" id="GO:0005634">
    <property type="term" value="C:nucleus"/>
    <property type="evidence" value="ECO:0007669"/>
    <property type="project" value="UniProtKB-SubCell"/>
</dbReference>
<dbReference type="PROSITE" id="PS50950">
    <property type="entry name" value="ZF_THAP"/>
    <property type="match status" value="1"/>
</dbReference>
<organism evidence="16 17">
    <name type="scientific">Gryllus longicercus</name>
    <dbReference type="NCBI Taxonomy" id="2509291"/>
    <lineage>
        <taxon>Eukaryota</taxon>
        <taxon>Metazoa</taxon>
        <taxon>Ecdysozoa</taxon>
        <taxon>Arthropoda</taxon>
        <taxon>Hexapoda</taxon>
        <taxon>Insecta</taxon>
        <taxon>Pterygota</taxon>
        <taxon>Neoptera</taxon>
        <taxon>Polyneoptera</taxon>
        <taxon>Orthoptera</taxon>
        <taxon>Ensifera</taxon>
        <taxon>Gryllidea</taxon>
        <taxon>Grylloidea</taxon>
        <taxon>Gryllidae</taxon>
        <taxon>Gryllinae</taxon>
        <taxon>Gryllus</taxon>
    </lineage>
</organism>
<feature type="domain" description="C2H2-type" evidence="13">
    <location>
        <begin position="829"/>
        <end position="856"/>
    </location>
</feature>
<dbReference type="FunFam" id="3.30.160.60:FF:001857">
    <property type="entry name" value="Uncharacterized protein"/>
    <property type="match status" value="1"/>
</dbReference>
<comment type="subcellular location">
    <subcellularLocation>
        <location evidence="1">Nucleus</location>
    </subcellularLocation>
</comment>
<evidence type="ECO:0000256" key="3">
    <source>
        <dbReference type="ARBA" id="ARBA00022737"/>
    </source>
</evidence>
<feature type="binding site" evidence="12">
    <location>
        <position position="270"/>
    </location>
    <ligand>
        <name>Zn(2+)</name>
        <dbReference type="ChEBI" id="CHEBI:29105"/>
    </ligand>
</feature>
<dbReference type="PANTHER" id="PTHR24381">
    <property type="entry name" value="ZINC FINGER PROTEIN"/>
    <property type="match status" value="1"/>
</dbReference>
<gene>
    <name evidence="16" type="ORF">R5R35_004520</name>
</gene>
<dbReference type="FunFam" id="3.30.160.60:FF:001289">
    <property type="entry name" value="Zinc finger protein 574"/>
    <property type="match status" value="1"/>
</dbReference>
<name>A0AAN9WGD8_9ORTH</name>
<dbReference type="GO" id="GO:0045595">
    <property type="term" value="P:regulation of cell differentiation"/>
    <property type="evidence" value="ECO:0007669"/>
    <property type="project" value="UniProtKB-ARBA"/>
</dbReference>
<dbReference type="InterPro" id="IPR012934">
    <property type="entry name" value="Znf_AD"/>
</dbReference>
<feature type="domain" description="C2H2-type" evidence="13">
    <location>
        <begin position="614"/>
        <end position="641"/>
    </location>
</feature>
<proteinExistence type="predicted"/>
<keyword evidence="4 10" id="KW-0863">Zinc-finger</keyword>
<evidence type="ECO:0000256" key="12">
    <source>
        <dbReference type="PROSITE-ProRule" id="PRU01263"/>
    </source>
</evidence>
<feature type="domain" description="ZAD" evidence="15">
    <location>
        <begin position="222"/>
        <end position="297"/>
    </location>
</feature>
<evidence type="ECO:0000256" key="5">
    <source>
        <dbReference type="ARBA" id="ARBA00022833"/>
    </source>
</evidence>
<reference evidence="16 17" key="1">
    <citation type="submission" date="2024-03" db="EMBL/GenBank/DDBJ databases">
        <title>The genome assembly and annotation of the cricket Gryllus longicercus Weissman &amp; Gray.</title>
        <authorList>
            <person name="Szrajer S."/>
            <person name="Gray D."/>
            <person name="Ylla G."/>
        </authorList>
    </citation>
    <scope>NUCLEOTIDE SEQUENCE [LARGE SCALE GENOMIC DNA]</scope>
    <source>
        <strain evidence="16">DAG 2021-001</strain>
        <tissue evidence="16">Whole body minus gut</tissue>
    </source>
</reference>
<dbReference type="FunFam" id="3.30.160.60:FF:001485">
    <property type="entry name" value="Krueppel-related zinc finger protein"/>
    <property type="match status" value="1"/>
</dbReference>
<feature type="domain" description="C2H2-type" evidence="13">
    <location>
        <begin position="642"/>
        <end position="669"/>
    </location>
</feature>
<keyword evidence="5 12" id="KW-0862">Zinc</keyword>
<keyword evidence="2 12" id="KW-0479">Metal-binding</keyword>
<dbReference type="FunFam" id="3.30.160.60:FF:000128">
    <property type="entry name" value="zinc finger protein 268 isoform X1"/>
    <property type="match status" value="1"/>
</dbReference>
<evidence type="ECO:0000256" key="2">
    <source>
        <dbReference type="ARBA" id="ARBA00022723"/>
    </source>
</evidence>
<dbReference type="GO" id="GO:0000122">
    <property type="term" value="P:negative regulation of transcription by RNA polymerase II"/>
    <property type="evidence" value="ECO:0007669"/>
    <property type="project" value="UniProtKB-ARBA"/>
</dbReference>
<feature type="domain" description="C2H2-type" evidence="13">
    <location>
        <begin position="585"/>
        <end position="613"/>
    </location>
</feature>
<evidence type="ECO:0000256" key="9">
    <source>
        <dbReference type="ARBA" id="ARBA00023242"/>
    </source>
</evidence>
<comment type="caution">
    <text evidence="16">The sequence shown here is derived from an EMBL/GenBank/DDBJ whole genome shotgun (WGS) entry which is preliminary data.</text>
</comment>
<dbReference type="Proteomes" id="UP001378592">
    <property type="component" value="Unassembled WGS sequence"/>
</dbReference>
<dbReference type="Gene3D" id="3.40.1800.20">
    <property type="match status" value="1"/>
</dbReference>
<dbReference type="GO" id="GO:0000981">
    <property type="term" value="F:DNA-binding transcription factor activity, RNA polymerase II-specific"/>
    <property type="evidence" value="ECO:0007669"/>
    <property type="project" value="TreeGrafter"/>
</dbReference>
<dbReference type="EMBL" id="JAZDUA010000030">
    <property type="protein sequence ID" value="KAK7872004.1"/>
    <property type="molecule type" value="Genomic_DNA"/>
</dbReference>
<feature type="domain" description="THAP-type" evidence="14">
    <location>
        <begin position="85"/>
        <end position="171"/>
    </location>
</feature>
<evidence type="ECO:0000259" key="13">
    <source>
        <dbReference type="PROSITE" id="PS50157"/>
    </source>
</evidence>
<dbReference type="Pfam" id="PF13912">
    <property type="entry name" value="zf-C2H2_6"/>
    <property type="match status" value="1"/>
</dbReference>
<keyword evidence="9" id="KW-0539">Nucleus</keyword>
<dbReference type="FunFam" id="3.30.160.60:FF:000912">
    <property type="entry name" value="Zinc finger protein 660"/>
    <property type="match status" value="1"/>
</dbReference>
<evidence type="ECO:0000256" key="10">
    <source>
        <dbReference type="PROSITE-ProRule" id="PRU00042"/>
    </source>
</evidence>
<dbReference type="AlphaFoldDB" id="A0AAN9WGD8"/>
<keyword evidence="8" id="KW-0804">Transcription</keyword>
<keyword evidence="7 11" id="KW-0238">DNA-binding</keyword>
<evidence type="ECO:0000256" key="8">
    <source>
        <dbReference type="ARBA" id="ARBA00023163"/>
    </source>
</evidence>
<keyword evidence="3" id="KW-0677">Repeat</keyword>
<evidence type="ECO:0000259" key="14">
    <source>
        <dbReference type="PROSITE" id="PS50950"/>
    </source>
</evidence>
<dbReference type="InterPro" id="IPR013087">
    <property type="entry name" value="Znf_C2H2_type"/>
</dbReference>
<evidence type="ECO:0000313" key="17">
    <source>
        <dbReference type="Proteomes" id="UP001378592"/>
    </source>
</evidence>
<dbReference type="InterPro" id="IPR006612">
    <property type="entry name" value="THAP_Znf"/>
</dbReference>
<feature type="domain" description="C2H2-type" evidence="13">
    <location>
        <begin position="745"/>
        <end position="772"/>
    </location>
</feature>
<dbReference type="SUPFAM" id="SSF57667">
    <property type="entry name" value="beta-beta-alpha zinc fingers"/>
    <property type="match status" value="8"/>
</dbReference>
<dbReference type="FunFam" id="3.30.160.60:FF:000706">
    <property type="entry name" value="Zinc finger protein"/>
    <property type="match status" value="1"/>
</dbReference>
<feature type="domain" description="C2H2-type" evidence="13">
    <location>
        <begin position="857"/>
        <end position="884"/>
    </location>
</feature>
<evidence type="ECO:0008006" key="18">
    <source>
        <dbReference type="Google" id="ProtNLM"/>
    </source>
</evidence>
<dbReference type="FunFam" id="3.30.160.60:FF:000446">
    <property type="entry name" value="Zinc finger protein"/>
    <property type="match status" value="2"/>
</dbReference>
<dbReference type="FunFam" id="3.30.160.60:FF:000624">
    <property type="entry name" value="zinc finger protein 697"/>
    <property type="match status" value="2"/>
</dbReference>